<comment type="caution">
    <text evidence="1">The sequence shown here is derived from an EMBL/GenBank/DDBJ whole genome shotgun (WGS) entry which is preliminary data.</text>
</comment>
<reference evidence="1 2" key="1">
    <citation type="journal article" date="2023" name="Plants (Basel)">
        <title>Bridging the Gap: Combining Genomics and Transcriptomics Approaches to Understand Stylosanthes scabra, an Orphan Legume from the Brazilian Caatinga.</title>
        <authorList>
            <person name="Ferreira-Neto J.R.C."/>
            <person name="da Silva M.D."/>
            <person name="Binneck E."/>
            <person name="de Melo N.F."/>
            <person name="da Silva R.H."/>
            <person name="de Melo A.L.T.M."/>
            <person name="Pandolfi V."/>
            <person name="Bustamante F.O."/>
            <person name="Brasileiro-Vidal A.C."/>
            <person name="Benko-Iseppon A.M."/>
        </authorList>
    </citation>
    <scope>NUCLEOTIDE SEQUENCE [LARGE SCALE GENOMIC DNA]</scope>
    <source>
        <tissue evidence="1">Leaves</tissue>
    </source>
</reference>
<dbReference type="Proteomes" id="UP001341840">
    <property type="component" value="Unassembled WGS sequence"/>
</dbReference>
<proteinExistence type="predicted"/>
<organism evidence="1 2">
    <name type="scientific">Stylosanthes scabra</name>
    <dbReference type="NCBI Taxonomy" id="79078"/>
    <lineage>
        <taxon>Eukaryota</taxon>
        <taxon>Viridiplantae</taxon>
        <taxon>Streptophyta</taxon>
        <taxon>Embryophyta</taxon>
        <taxon>Tracheophyta</taxon>
        <taxon>Spermatophyta</taxon>
        <taxon>Magnoliopsida</taxon>
        <taxon>eudicotyledons</taxon>
        <taxon>Gunneridae</taxon>
        <taxon>Pentapetalae</taxon>
        <taxon>rosids</taxon>
        <taxon>fabids</taxon>
        <taxon>Fabales</taxon>
        <taxon>Fabaceae</taxon>
        <taxon>Papilionoideae</taxon>
        <taxon>50 kb inversion clade</taxon>
        <taxon>dalbergioids sensu lato</taxon>
        <taxon>Dalbergieae</taxon>
        <taxon>Pterocarpus clade</taxon>
        <taxon>Stylosanthes</taxon>
    </lineage>
</organism>
<protein>
    <submittedName>
        <fullName evidence="1">Uncharacterized protein</fullName>
    </submittedName>
</protein>
<evidence type="ECO:0000313" key="1">
    <source>
        <dbReference type="EMBL" id="MED6205505.1"/>
    </source>
</evidence>
<accession>A0ABU6Y891</accession>
<evidence type="ECO:0000313" key="2">
    <source>
        <dbReference type="Proteomes" id="UP001341840"/>
    </source>
</evidence>
<gene>
    <name evidence="1" type="ORF">PIB30_018287</name>
</gene>
<keyword evidence="2" id="KW-1185">Reference proteome</keyword>
<sequence length="251" mass="28706">MKIKLAGVILEQEQLNSRLNESERVPKYQRIYMDFYYSCEWRVNGPQAFLMLLNDSYECFGSGSSMVIISSTSSTFSVGTLEIGTYGTRIPLALTINNTHGLRGVTEINGFFCWNPSNRNPWYRNTSCSYDQRQMPLEREFPSISSHCAYCISYIIALSLQGFREDVLVSHKRKSLRPIFHVSNAFVHQLWLREGVRINSMMCMEGSSSMNLLQNIITNRSWVLILLALNSAYWVNTFPVNNFGSSLILSS</sequence>
<name>A0ABU6Y891_9FABA</name>
<dbReference type="EMBL" id="JASCZI010241710">
    <property type="protein sequence ID" value="MED6205505.1"/>
    <property type="molecule type" value="Genomic_DNA"/>
</dbReference>